<reference evidence="2 3" key="1">
    <citation type="journal article" date="2014" name="Agronomy (Basel)">
        <title>A Draft Genome Sequence for Ensete ventricosum, the Drought-Tolerant Tree Against Hunger.</title>
        <authorList>
            <person name="Harrison J."/>
            <person name="Moore K.A."/>
            <person name="Paszkiewicz K."/>
            <person name="Jones T."/>
            <person name="Grant M."/>
            <person name="Ambacheew D."/>
            <person name="Muzemil S."/>
            <person name="Studholme D.J."/>
        </authorList>
    </citation>
    <scope>NUCLEOTIDE SEQUENCE [LARGE SCALE GENOMIC DNA]</scope>
</reference>
<dbReference type="AlphaFoldDB" id="A0A426XVD2"/>
<accession>A0A426XVD2</accession>
<evidence type="ECO:0000256" key="1">
    <source>
        <dbReference type="SAM" id="MobiDB-lite"/>
    </source>
</evidence>
<sequence length="94" mass="10044">MTLWVSLSPPRSYQTLTPFDIVAIASPMQAAMLPATVNYLRPRATIPVGGHCCPNGQVSLPSGGHPNERALPLQGPAHEALPPLQWAGRSRLPL</sequence>
<proteinExistence type="predicted"/>
<feature type="region of interest" description="Disordered" evidence="1">
    <location>
        <begin position="57"/>
        <end position="94"/>
    </location>
</feature>
<comment type="caution">
    <text evidence="2">The sequence shown here is derived from an EMBL/GenBank/DDBJ whole genome shotgun (WGS) entry which is preliminary data.</text>
</comment>
<evidence type="ECO:0000313" key="3">
    <source>
        <dbReference type="Proteomes" id="UP000287651"/>
    </source>
</evidence>
<gene>
    <name evidence="2" type="ORF">B296_00027715</name>
</gene>
<protein>
    <submittedName>
        <fullName evidence="2">Uncharacterized protein</fullName>
    </submittedName>
</protein>
<name>A0A426XVD2_ENSVE</name>
<dbReference type="Proteomes" id="UP000287651">
    <property type="component" value="Unassembled WGS sequence"/>
</dbReference>
<evidence type="ECO:0000313" key="2">
    <source>
        <dbReference type="EMBL" id="RRT43436.1"/>
    </source>
</evidence>
<organism evidence="2 3">
    <name type="scientific">Ensete ventricosum</name>
    <name type="common">Abyssinian banana</name>
    <name type="synonym">Musa ensete</name>
    <dbReference type="NCBI Taxonomy" id="4639"/>
    <lineage>
        <taxon>Eukaryota</taxon>
        <taxon>Viridiplantae</taxon>
        <taxon>Streptophyta</taxon>
        <taxon>Embryophyta</taxon>
        <taxon>Tracheophyta</taxon>
        <taxon>Spermatophyta</taxon>
        <taxon>Magnoliopsida</taxon>
        <taxon>Liliopsida</taxon>
        <taxon>Zingiberales</taxon>
        <taxon>Musaceae</taxon>
        <taxon>Ensete</taxon>
    </lineage>
</organism>
<dbReference type="EMBL" id="AMZH03017153">
    <property type="protein sequence ID" value="RRT43436.1"/>
    <property type="molecule type" value="Genomic_DNA"/>
</dbReference>